<proteinExistence type="predicted"/>
<dbReference type="InterPro" id="IPR009739">
    <property type="entry name" value="LprI-like_N"/>
</dbReference>
<gene>
    <name evidence="2" type="ORF">DC363_00150</name>
</gene>
<name>A0A2T7G1T6_9RHOB</name>
<keyword evidence="3" id="KW-1185">Reference proteome</keyword>
<protein>
    <recommendedName>
        <fullName evidence="1">Lysozyme inhibitor LprI-like N-terminal domain-containing protein</fullName>
    </recommendedName>
</protein>
<reference evidence="2 3" key="1">
    <citation type="submission" date="2018-04" db="EMBL/GenBank/DDBJ databases">
        <title>Pelagivirga bohaiensis gen. nov., sp. nov., a bacterium isolated from the Bohai Sea.</title>
        <authorList>
            <person name="Ji X."/>
        </authorList>
    </citation>
    <scope>NUCLEOTIDE SEQUENCE [LARGE SCALE GENOMIC DNA]</scope>
    <source>
        <strain evidence="2 3">BH-SD16</strain>
    </source>
</reference>
<evidence type="ECO:0000313" key="2">
    <source>
        <dbReference type="EMBL" id="PVA08358.1"/>
    </source>
</evidence>
<dbReference type="Proteomes" id="UP000244817">
    <property type="component" value="Unassembled WGS sequence"/>
</dbReference>
<dbReference type="Gene3D" id="1.20.1270.180">
    <property type="match status" value="1"/>
</dbReference>
<organism evidence="2 3">
    <name type="scientific">Thalassorhabdomicrobium marinisediminis</name>
    <dbReference type="NCBI Taxonomy" id="2170577"/>
    <lineage>
        <taxon>Bacteria</taxon>
        <taxon>Pseudomonadati</taxon>
        <taxon>Pseudomonadota</taxon>
        <taxon>Alphaproteobacteria</taxon>
        <taxon>Rhodobacterales</taxon>
        <taxon>Paracoccaceae</taxon>
        <taxon>Thalassorhabdomicrobium</taxon>
    </lineage>
</organism>
<evidence type="ECO:0000313" key="3">
    <source>
        <dbReference type="Proteomes" id="UP000244817"/>
    </source>
</evidence>
<dbReference type="EMBL" id="QCYG01000001">
    <property type="protein sequence ID" value="PVA08358.1"/>
    <property type="molecule type" value="Genomic_DNA"/>
</dbReference>
<comment type="caution">
    <text evidence="2">The sequence shown here is derived from an EMBL/GenBank/DDBJ whole genome shotgun (WGS) entry which is preliminary data.</text>
</comment>
<accession>A0A2T7G1T6</accession>
<sequence>MEAGAGSSNAGISFCFAAEWEDWDARLNTAYGTLLDQQAELAADNAAFNARIPDAVESLRTMQRHWIAFRDAACEWEAVQWGGGTGAGPASGACLMGLTAQQTLFLEERVK</sequence>
<evidence type="ECO:0000259" key="1">
    <source>
        <dbReference type="Pfam" id="PF07007"/>
    </source>
</evidence>
<dbReference type="Pfam" id="PF07007">
    <property type="entry name" value="LprI"/>
    <property type="match status" value="1"/>
</dbReference>
<dbReference type="AlphaFoldDB" id="A0A2T7G1T6"/>
<feature type="domain" description="Lysozyme inhibitor LprI-like N-terminal" evidence="1">
    <location>
        <begin position="5"/>
        <end position="106"/>
    </location>
</feature>